<proteinExistence type="predicted"/>
<accession>A0A8D9F5J6</accession>
<sequence>MRKTRYRKSPALTSRRRCDLRAAPSTTQTFASTRCSRRPCNRAEASALTLDSQPIPARHRPTQTRPQSRAVEVAVSSRTMLRTICTTRRSDKTTGCEDFNIIPKCPLQKHLFFST</sequence>
<dbReference type="EMBL" id="HBUF01609742">
    <property type="protein sequence ID" value="CAG6778459.1"/>
    <property type="molecule type" value="Transcribed_RNA"/>
</dbReference>
<feature type="region of interest" description="Disordered" evidence="1">
    <location>
        <begin position="50"/>
        <end position="73"/>
    </location>
</feature>
<organism evidence="2">
    <name type="scientific">Cacopsylla melanoneura</name>
    <dbReference type="NCBI Taxonomy" id="428564"/>
    <lineage>
        <taxon>Eukaryota</taxon>
        <taxon>Metazoa</taxon>
        <taxon>Ecdysozoa</taxon>
        <taxon>Arthropoda</taxon>
        <taxon>Hexapoda</taxon>
        <taxon>Insecta</taxon>
        <taxon>Pterygota</taxon>
        <taxon>Neoptera</taxon>
        <taxon>Paraneoptera</taxon>
        <taxon>Hemiptera</taxon>
        <taxon>Sternorrhyncha</taxon>
        <taxon>Psylloidea</taxon>
        <taxon>Psyllidae</taxon>
        <taxon>Psyllinae</taxon>
        <taxon>Cacopsylla</taxon>
    </lineage>
</organism>
<evidence type="ECO:0000256" key="1">
    <source>
        <dbReference type="SAM" id="MobiDB-lite"/>
    </source>
</evidence>
<evidence type="ECO:0000313" key="2">
    <source>
        <dbReference type="EMBL" id="CAG6778468.1"/>
    </source>
</evidence>
<dbReference type="EMBL" id="HBUF01609747">
    <property type="protein sequence ID" value="CAG6778474.1"/>
    <property type="molecule type" value="Transcribed_RNA"/>
</dbReference>
<dbReference type="EMBL" id="HBUF01609745">
    <property type="protein sequence ID" value="CAG6778468.1"/>
    <property type="molecule type" value="Transcribed_RNA"/>
</dbReference>
<dbReference type="EMBL" id="HBUF01609744">
    <property type="protein sequence ID" value="CAG6778465.1"/>
    <property type="molecule type" value="Transcribed_RNA"/>
</dbReference>
<dbReference type="EMBL" id="HBUF01609743">
    <property type="protein sequence ID" value="CAG6778462.1"/>
    <property type="molecule type" value="Transcribed_RNA"/>
</dbReference>
<reference evidence="2" key="1">
    <citation type="submission" date="2021-05" db="EMBL/GenBank/DDBJ databases">
        <authorList>
            <person name="Alioto T."/>
            <person name="Alioto T."/>
            <person name="Gomez Garrido J."/>
        </authorList>
    </citation>
    <scope>NUCLEOTIDE SEQUENCE</scope>
</reference>
<name>A0A8D9F5J6_9HEMI</name>
<protein>
    <submittedName>
        <fullName evidence="2">Uncharacterized protein</fullName>
    </submittedName>
</protein>
<dbReference type="EMBL" id="HBUF01609746">
    <property type="protein sequence ID" value="CAG6778471.1"/>
    <property type="molecule type" value="Transcribed_RNA"/>
</dbReference>
<dbReference type="AlphaFoldDB" id="A0A8D9F5J6"/>